<evidence type="ECO:0000259" key="1">
    <source>
        <dbReference type="Pfam" id="PF03102"/>
    </source>
</evidence>
<protein>
    <submittedName>
        <fullName evidence="2">Sialic acid synthase</fullName>
    </submittedName>
</protein>
<dbReference type="InterPro" id="IPR036732">
    <property type="entry name" value="AFP_Neu5c_C_sf"/>
</dbReference>
<name>K2JC20_9GAMM</name>
<organism evidence="2 3">
    <name type="scientific">Idiomarina xiamenensis 10-D-4</name>
    <dbReference type="NCBI Taxonomy" id="740709"/>
    <lineage>
        <taxon>Bacteria</taxon>
        <taxon>Pseudomonadati</taxon>
        <taxon>Pseudomonadota</taxon>
        <taxon>Gammaproteobacteria</taxon>
        <taxon>Alteromonadales</taxon>
        <taxon>Idiomarinaceae</taxon>
        <taxon>Idiomarina</taxon>
    </lineage>
</organism>
<dbReference type="SUPFAM" id="SSF51569">
    <property type="entry name" value="Aldolase"/>
    <property type="match status" value="1"/>
</dbReference>
<dbReference type="InterPro" id="IPR013132">
    <property type="entry name" value="PseI/NeuA/B-like_N"/>
</dbReference>
<dbReference type="EMBL" id="AMRG01000016">
    <property type="protein sequence ID" value="EKE80841.1"/>
    <property type="molecule type" value="Genomic_DNA"/>
</dbReference>
<feature type="domain" description="PseI/NeuA/B-like" evidence="1">
    <location>
        <begin position="26"/>
        <end position="290"/>
    </location>
</feature>
<proteinExistence type="predicted"/>
<dbReference type="InterPro" id="IPR057736">
    <property type="entry name" value="SAF_PseI/NeuA/NeuB"/>
</dbReference>
<dbReference type="InterPro" id="IPR013785">
    <property type="entry name" value="Aldolase_TIM"/>
</dbReference>
<dbReference type="GO" id="GO:0047444">
    <property type="term" value="F:N-acylneuraminate-9-phosphate synthase activity"/>
    <property type="evidence" value="ECO:0007669"/>
    <property type="project" value="TreeGrafter"/>
</dbReference>
<evidence type="ECO:0000313" key="2">
    <source>
        <dbReference type="EMBL" id="EKE80841.1"/>
    </source>
</evidence>
<evidence type="ECO:0000313" key="3">
    <source>
        <dbReference type="Proteomes" id="UP000014115"/>
    </source>
</evidence>
<sequence length="359" mass="38997">MANSAVYIIAEAGVNHNGDLHLAEQLIDVAAAAGADAVKFQTFNAEKLAAEQAQQAAYQRQNMQQQVSQRDMLKALELPLAWHQPLQQRAQRLGIDFLSTAFDSDSLQHLLALSITRIKVPSGELTNAPLLLAYARSGLPLMVSTGMAFLSEIEQALATLAWGANHSGLPQSSEVIWQYWCQPEAQQWVRQQITLLHCTSQYPAPDEAIHLAAMDQLAQAFGCAVGYSDHSAGIAVSVAAAARGARVIEKHFTVDRSLPGPDHQASIEADQLTQMVAMIRQVSSAIGQPRKLPQACEWDTRALARQVLVCAQALSAGQTIDAAHLTTCRSRAGMSPHRLWDLLGRPAQRDYAVGELIDE</sequence>
<dbReference type="AlphaFoldDB" id="K2JC20"/>
<dbReference type="PATRIC" id="fig|740709.3.peg.2329"/>
<dbReference type="InterPro" id="IPR051690">
    <property type="entry name" value="PseI-like"/>
</dbReference>
<dbReference type="InterPro" id="IPR020007">
    <property type="entry name" value="NeuB/NeuA"/>
</dbReference>
<dbReference type="Pfam" id="PF03102">
    <property type="entry name" value="NeuB"/>
    <property type="match status" value="1"/>
</dbReference>
<dbReference type="PANTHER" id="PTHR42966">
    <property type="entry name" value="N-ACETYLNEURAMINATE SYNTHASE"/>
    <property type="match status" value="1"/>
</dbReference>
<dbReference type="eggNOG" id="COG2089">
    <property type="taxonomic scope" value="Bacteria"/>
</dbReference>
<dbReference type="OrthoDB" id="9781701at2"/>
<comment type="caution">
    <text evidence="2">The sequence shown here is derived from an EMBL/GenBank/DDBJ whole genome shotgun (WGS) entry which is preliminary data.</text>
</comment>
<dbReference type="GO" id="GO:0016051">
    <property type="term" value="P:carbohydrate biosynthetic process"/>
    <property type="evidence" value="ECO:0007669"/>
    <property type="project" value="InterPro"/>
</dbReference>
<dbReference type="Gene3D" id="3.20.20.70">
    <property type="entry name" value="Aldolase class I"/>
    <property type="match status" value="1"/>
</dbReference>
<keyword evidence="3" id="KW-1185">Reference proteome</keyword>
<dbReference type="STRING" id="740709.A10D4_11524"/>
<gene>
    <name evidence="2" type="ORF">A10D4_11524</name>
</gene>
<accession>K2JC20</accession>
<reference evidence="2 3" key="1">
    <citation type="journal article" date="2012" name="J. Bacteriol.">
        <title>Genome Sequence of Idiomarina xiamenensis Type Strain 10-D-4.</title>
        <authorList>
            <person name="Lai Q."/>
            <person name="Wang L."/>
            <person name="Wang W."/>
            <person name="Shao Z."/>
        </authorList>
    </citation>
    <scope>NUCLEOTIDE SEQUENCE [LARGE SCALE GENOMIC DNA]</scope>
    <source>
        <strain evidence="2 3">10-D-4</strain>
    </source>
</reference>
<dbReference type="CDD" id="cd11615">
    <property type="entry name" value="SAF_NeuB_like"/>
    <property type="match status" value="1"/>
</dbReference>
<dbReference type="Proteomes" id="UP000014115">
    <property type="component" value="Unassembled WGS sequence"/>
</dbReference>
<dbReference type="PANTHER" id="PTHR42966:SF1">
    <property type="entry name" value="SIALIC ACID SYNTHASE"/>
    <property type="match status" value="1"/>
</dbReference>
<dbReference type="NCBIfam" id="TIGR03569">
    <property type="entry name" value="NeuB_NnaB"/>
    <property type="match status" value="1"/>
</dbReference>
<dbReference type="SUPFAM" id="SSF51269">
    <property type="entry name" value="AFP III-like domain"/>
    <property type="match status" value="1"/>
</dbReference>